<comment type="caution">
    <text evidence="2">The sequence shown here is derived from an EMBL/GenBank/DDBJ whole genome shotgun (WGS) entry which is preliminary data.</text>
</comment>
<organism evidence="2 3">
    <name type="scientific">Eumeta variegata</name>
    <name type="common">Bagworm moth</name>
    <name type="synonym">Eumeta japonica</name>
    <dbReference type="NCBI Taxonomy" id="151549"/>
    <lineage>
        <taxon>Eukaryota</taxon>
        <taxon>Metazoa</taxon>
        <taxon>Ecdysozoa</taxon>
        <taxon>Arthropoda</taxon>
        <taxon>Hexapoda</taxon>
        <taxon>Insecta</taxon>
        <taxon>Pterygota</taxon>
        <taxon>Neoptera</taxon>
        <taxon>Endopterygota</taxon>
        <taxon>Lepidoptera</taxon>
        <taxon>Glossata</taxon>
        <taxon>Ditrysia</taxon>
        <taxon>Tineoidea</taxon>
        <taxon>Psychidae</taxon>
        <taxon>Oiketicinae</taxon>
        <taxon>Eumeta</taxon>
    </lineage>
</organism>
<feature type="transmembrane region" description="Helical" evidence="1">
    <location>
        <begin position="112"/>
        <end position="131"/>
    </location>
</feature>
<keyword evidence="1" id="KW-0812">Transmembrane</keyword>
<name>A0A4C1VW34_EUMVA</name>
<dbReference type="EMBL" id="BGZK01000421">
    <property type="protein sequence ID" value="GBP42602.1"/>
    <property type="molecule type" value="Genomic_DNA"/>
</dbReference>
<gene>
    <name evidence="2" type="ORF">EVAR_87153_1</name>
</gene>
<keyword evidence="1" id="KW-0472">Membrane</keyword>
<dbReference type="Proteomes" id="UP000299102">
    <property type="component" value="Unassembled WGS sequence"/>
</dbReference>
<evidence type="ECO:0000313" key="3">
    <source>
        <dbReference type="Proteomes" id="UP000299102"/>
    </source>
</evidence>
<proteinExistence type="predicted"/>
<protein>
    <submittedName>
        <fullName evidence="2">Uncharacterized protein</fullName>
    </submittedName>
</protein>
<accession>A0A4C1VW34</accession>
<keyword evidence="1" id="KW-1133">Transmembrane helix</keyword>
<dbReference type="OrthoDB" id="421276at2759"/>
<reference evidence="2 3" key="1">
    <citation type="journal article" date="2019" name="Commun. Biol.">
        <title>The bagworm genome reveals a unique fibroin gene that provides high tensile strength.</title>
        <authorList>
            <person name="Kono N."/>
            <person name="Nakamura H."/>
            <person name="Ohtoshi R."/>
            <person name="Tomita M."/>
            <person name="Numata K."/>
            <person name="Arakawa K."/>
        </authorList>
    </citation>
    <scope>NUCLEOTIDE SEQUENCE [LARGE SCALE GENOMIC DNA]</scope>
</reference>
<keyword evidence="3" id="KW-1185">Reference proteome</keyword>
<dbReference type="AlphaFoldDB" id="A0A4C1VW34"/>
<sequence>MDLLKFHLEIHEVLIKTSEKRLLQDEEEEPVVMPRKYQKGCGEGTWCCQQKALATDTLFSYTHDYATLTADVAEAIHPIYEDLNDIKLLESKVVEIAAYIAAGMFNEDTKTLLYFMSPLGVSLGTAVYAYVKKESAQRVTMSEARDMGTCEKEELHNNTNS</sequence>
<evidence type="ECO:0000256" key="1">
    <source>
        <dbReference type="SAM" id="Phobius"/>
    </source>
</evidence>
<evidence type="ECO:0000313" key="2">
    <source>
        <dbReference type="EMBL" id="GBP42602.1"/>
    </source>
</evidence>